<dbReference type="SUPFAM" id="SSF48371">
    <property type="entry name" value="ARM repeat"/>
    <property type="match status" value="1"/>
</dbReference>
<accession>A0A077FA41</accession>
<dbReference type="Pfam" id="PF13181">
    <property type="entry name" value="TPR_8"/>
    <property type="match status" value="1"/>
</dbReference>
<evidence type="ECO:0000256" key="3">
    <source>
        <dbReference type="PROSITE-ProRule" id="PRU00339"/>
    </source>
</evidence>
<proteinExistence type="predicted"/>
<feature type="repeat" description="TPR" evidence="3">
    <location>
        <begin position="243"/>
        <end position="276"/>
    </location>
</feature>
<feature type="transmembrane region" description="Helical" evidence="4">
    <location>
        <begin position="7"/>
        <end position="25"/>
    </location>
</feature>
<dbReference type="EMBL" id="CP009048">
    <property type="protein sequence ID" value="AIL61410.1"/>
    <property type="molecule type" value="Genomic_DNA"/>
</dbReference>
<dbReference type="InterPro" id="IPR011990">
    <property type="entry name" value="TPR-like_helical_dom_sf"/>
</dbReference>
<dbReference type="AlphaFoldDB" id="A0A077FA41"/>
<evidence type="ECO:0000313" key="6">
    <source>
        <dbReference type="Proteomes" id="UP000028931"/>
    </source>
</evidence>
<keyword evidence="4" id="KW-1133">Transmembrane helix</keyword>
<dbReference type="Proteomes" id="UP000028931">
    <property type="component" value="Chromosome"/>
</dbReference>
<evidence type="ECO:0000256" key="4">
    <source>
        <dbReference type="SAM" id="Phobius"/>
    </source>
</evidence>
<dbReference type="Pfam" id="PF14559">
    <property type="entry name" value="TPR_19"/>
    <property type="match status" value="1"/>
</dbReference>
<dbReference type="SMART" id="SM00028">
    <property type="entry name" value="TPR"/>
    <property type="match status" value="3"/>
</dbReference>
<organism evidence="5 6">
    <name type="scientific">Pseudomonas alkylphenolica</name>
    <dbReference type="NCBI Taxonomy" id="237609"/>
    <lineage>
        <taxon>Bacteria</taxon>
        <taxon>Pseudomonadati</taxon>
        <taxon>Pseudomonadota</taxon>
        <taxon>Gammaproteobacteria</taxon>
        <taxon>Pseudomonadales</taxon>
        <taxon>Pseudomonadaceae</taxon>
        <taxon>Pseudomonas</taxon>
    </lineage>
</organism>
<dbReference type="PANTHER" id="PTHR45586:SF14">
    <property type="entry name" value="TETRATRICOPEPTIDE TPR_2 REPEAT PROTEIN"/>
    <property type="match status" value="1"/>
</dbReference>
<evidence type="ECO:0000313" key="5">
    <source>
        <dbReference type="EMBL" id="AIL61410.1"/>
    </source>
</evidence>
<sequence>MSKQRQYTLISLILLIVLGLGGYFWRDDSPAPAPALKHTYAKALAMAHNGQPGAARVLYQQLGRTDLSAIRRAGLYAELPNYPSPLALKLANRDLQHDDPLVRRAAIASIQAMLPGAQRSLALGPLLDDEEQSVRFAVVDALLGLGPDDIGLYFGPLQHTLEQYQQVLAQQTDDPAAQLHLAQLYLHENSLKQAAAALDKTLQLDPDNLQALAVKVQLLERQEQTDASRKVLADALQQRPDSAFLQHELGHWLLRHGQDEYALLAFARALELEPDNNEYRYTLATTLHQLEQVEPAQKQLEALVSRDPANRKARVLLIEYWKETGQMQNVQVLLAQLEQLNPDDPLVQQGL</sequence>
<keyword evidence="2 3" id="KW-0802">TPR repeat</keyword>
<gene>
    <name evidence="5" type="ORF">PSAKL28_21890</name>
</gene>
<dbReference type="PROSITE" id="PS50005">
    <property type="entry name" value="TPR"/>
    <property type="match status" value="2"/>
</dbReference>
<dbReference type="Gene3D" id="1.25.40.10">
    <property type="entry name" value="Tetratricopeptide repeat domain"/>
    <property type="match status" value="1"/>
</dbReference>
<reference evidence="5 6" key="1">
    <citation type="submission" date="2014-07" db="EMBL/GenBank/DDBJ databases">
        <authorList>
            <person name="Lee K."/>
            <person name="Lim J.Y."/>
            <person name="Hwang I."/>
        </authorList>
    </citation>
    <scope>NUCLEOTIDE SEQUENCE [LARGE SCALE GENOMIC DNA]</scope>
    <source>
        <strain evidence="5 6">KL28</strain>
    </source>
</reference>
<name>A0A077FA41_9PSED</name>
<dbReference type="InterPro" id="IPR051012">
    <property type="entry name" value="CellSynth/LPSAsmb/PSIAsmb"/>
</dbReference>
<keyword evidence="4" id="KW-0812">Transmembrane</keyword>
<dbReference type="SUPFAM" id="SSF48452">
    <property type="entry name" value="TPR-like"/>
    <property type="match status" value="1"/>
</dbReference>
<keyword evidence="4" id="KW-0472">Membrane</keyword>
<dbReference type="OrthoDB" id="7006440at2"/>
<dbReference type="eggNOG" id="COG0457">
    <property type="taxonomic scope" value="Bacteria"/>
</dbReference>
<dbReference type="InterPro" id="IPR019734">
    <property type="entry name" value="TPR_rpt"/>
</dbReference>
<evidence type="ECO:0000256" key="2">
    <source>
        <dbReference type="ARBA" id="ARBA00022803"/>
    </source>
</evidence>
<protein>
    <submittedName>
        <fullName evidence="5">Tfp pilus assembly protein PilF</fullName>
    </submittedName>
</protein>
<dbReference type="KEGG" id="palk:PSAKL28_21890"/>
<dbReference type="HOGENOM" id="CLU_067800_0_0_6"/>
<keyword evidence="1" id="KW-0677">Repeat</keyword>
<dbReference type="PANTHER" id="PTHR45586">
    <property type="entry name" value="TPR REPEAT-CONTAINING PROTEIN PA4667"/>
    <property type="match status" value="1"/>
</dbReference>
<dbReference type="RefSeq" id="WP_038610139.1">
    <property type="nucleotide sequence ID" value="NZ_CP009048.1"/>
</dbReference>
<feature type="repeat" description="TPR" evidence="3">
    <location>
        <begin position="175"/>
        <end position="208"/>
    </location>
</feature>
<evidence type="ECO:0000256" key="1">
    <source>
        <dbReference type="ARBA" id="ARBA00022737"/>
    </source>
</evidence>
<dbReference type="InterPro" id="IPR016024">
    <property type="entry name" value="ARM-type_fold"/>
</dbReference>